<protein>
    <submittedName>
        <fullName evidence="2">Unnamed protein product</fullName>
    </submittedName>
</protein>
<proteinExistence type="predicted"/>
<reference evidence="2" key="1">
    <citation type="submission" date="2023-04" db="EMBL/GenBank/DDBJ databases">
        <title>Ambrosiozyma monospora NBRC 1965.</title>
        <authorList>
            <person name="Ichikawa N."/>
            <person name="Sato H."/>
            <person name="Tonouchi N."/>
        </authorList>
    </citation>
    <scope>NUCLEOTIDE SEQUENCE</scope>
    <source>
        <strain evidence="2">NBRC 1965</strain>
    </source>
</reference>
<feature type="region of interest" description="Disordered" evidence="1">
    <location>
        <begin position="174"/>
        <end position="202"/>
    </location>
</feature>
<keyword evidence="3" id="KW-1185">Reference proteome</keyword>
<evidence type="ECO:0000256" key="1">
    <source>
        <dbReference type="SAM" id="MobiDB-lite"/>
    </source>
</evidence>
<dbReference type="Proteomes" id="UP001165063">
    <property type="component" value="Unassembled WGS sequence"/>
</dbReference>
<accession>A0A9W6YXL6</accession>
<sequence length="312" mass="34633">MSLSRAESVKYNEEFLEFKKDFFTQRSNSIHVQKHNNNNSNSESFSSKSSSHRNTSRRCSDCSYSSTWIHDPLSEATSVDHFEQSNKLDLTQSNNSFNAFNIYAPPQSSNPLLKLARKIKNSTSSSVNLGRSSSQSILTDFSKSNQTSISSTISNKSPVSETTSVFHLNQPPKFRSSSVTCSPTQSLPPILPSPSSLPSPITTSRKNSCSISLSAVDQPIIDISDDYFMRCHSSCTDTDSLYSLDGYDPSIGSLDSNGKDINHQHHSSGWYLKDGLLLEGHQPYEKDSPRRNEEEVVADLVATDVLERLKLT</sequence>
<evidence type="ECO:0000313" key="3">
    <source>
        <dbReference type="Proteomes" id="UP001165063"/>
    </source>
</evidence>
<dbReference type="EMBL" id="BSXU01001862">
    <property type="protein sequence ID" value="GMG31811.1"/>
    <property type="molecule type" value="Genomic_DNA"/>
</dbReference>
<evidence type="ECO:0000313" key="2">
    <source>
        <dbReference type="EMBL" id="GMG31811.1"/>
    </source>
</evidence>
<organism evidence="2 3">
    <name type="scientific">Ambrosiozyma monospora</name>
    <name type="common">Yeast</name>
    <name type="synonym">Endomycopsis monosporus</name>
    <dbReference type="NCBI Taxonomy" id="43982"/>
    <lineage>
        <taxon>Eukaryota</taxon>
        <taxon>Fungi</taxon>
        <taxon>Dikarya</taxon>
        <taxon>Ascomycota</taxon>
        <taxon>Saccharomycotina</taxon>
        <taxon>Pichiomycetes</taxon>
        <taxon>Pichiales</taxon>
        <taxon>Pichiaceae</taxon>
        <taxon>Ambrosiozyma</taxon>
    </lineage>
</organism>
<feature type="compositionally biased region" description="Low complexity" evidence="1">
    <location>
        <begin position="36"/>
        <end position="49"/>
    </location>
</feature>
<name>A0A9W6YXL6_AMBMO</name>
<gene>
    <name evidence="2" type="ORF">Amon01_000404500</name>
</gene>
<comment type="caution">
    <text evidence="2">The sequence shown here is derived from an EMBL/GenBank/DDBJ whole genome shotgun (WGS) entry which is preliminary data.</text>
</comment>
<dbReference type="AlphaFoldDB" id="A0A9W6YXL6"/>
<feature type="region of interest" description="Disordered" evidence="1">
    <location>
        <begin position="33"/>
        <end position="58"/>
    </location>
</feature>